<dbReference type="STRING" id="554343.AS194_04990"/>
<dbReference type="Pfam" id="PF18894">
    <property type="entry name" value="PhageMetallopep"/>
    <property type="match status" value="1"/>
</dbReference>
<reference evidence="2 3" key="1">
    <citation type="submission" date="2015-11" db="EMBL/GenBank/DDBJ databases">
        <title>Permanent draft genome of Psychrobacter piscatorii LQ58.</title>
        <authorList>
            <person name="Zhou M."/>
            <person name="Dong B."/>
            <person name="Liu Q."/>
        </authorList>
    </citation>
    <scope>NUCLEOTIDE SEQUENCE [LARGE SCALE GENOMIC DNA]</scope>
    <source>
        <strain evidence="2 3">LQ58</strain>
    </source>
</reference>
<dbReference type="RefSeq" id="WP_058023921.1">
    <property type="nucleotide sequence ID" value="NZ_LNDJ01000047.1"/>
</dbReference>
<organism evidence="2 3">
    <name type="scientific">Psychrobacter piscatorii</name>
    <dbReference type="NCBI Taxonomy" id="554343"/>
    <lineage>
        <taxon>Bacteria</taxon>
        <taxon>Pseudomonadati</taxon>
        <taxon>Pseudomonadota</taxon>
        <taxon>Gammaproteobacteria</taxon>
        <taxon>Moraxellales</taxon>
        <taxon>Moraxellaceae</taxon>
        <taxon>Psychrobacter</taxon>
    </lineage>
</organism>
<keyword evidence="3" id="KW-1185">Reference proteome</keyword>
<dbReference type="EMBL" id="LNDJ01000047">
    <property type="protein sequence ID" value="KRU23286.1"/>
    <property type="molecule type" value="Genomic_DNA"/>
</dbReference>
<gene>
    <name evidence="2" type="ORF">AS194_04990</name>
</gene>
<evidence type="ECO:0000259" key="1">
    <source>
        <dbReference type="Pfam" id="PF18894"/>
    </source>
</evidence>
<evidence type="ECO:0000313" key="2">
    <source>
        <dbReference type="EMBL" id="KRU23286.1"/>
    </source>
</evidence>
<sequence>MLKRPMPPTSDLRPLMAAPEIHEWLHATILNPDHEWFNEDHRHLMEYSVTEIAFMWAQSEYIKAGKQILGQCEKVMMMAGGWKKTRQEMWFEDTLGDVPEYMVTLDANYCRDCTDAEFAALVEHEIYHMRHKPDMFGDPSFKADGRPQLELIAHDVEEFFGVVRRYGGDEAVIRMAKLQDCEPEIKG</sequence>
<comment type="caution">
    <text evidence="2">The sequence shown here is derived from an EMBL/GenBank/DDBJ whole genome shotgun (WGS) entry which is preliminary data.</text>
</comment>
<accession>A0A0T6DUC6</accession>
<dbReference type="InterPro" id="IPR043998">
    <property type="entry name" value="Put_Metallopep"/>
</dbReference>
<protein>
    <submittedName>
        <fullName evidence="2">Transposase</fullName>
    </submittedName>
</protein>
<evidence type="ECO:0000313" key="3">
    <source>
        <dbReference type="Proteomes" id="UP000051202"/>
    </source>
</evidence>
<dbReference type="AlphaFoldDB" id="A0A0T6DUC6"/>
<name>A0A0T6DUC6_9GAMM</name>
<feature type="domain" description="Putative phage metallopeptidase" evidence="1">
    <location>
        <begin position="23"/>
        <end position="176"/>
    </location>
</feature>
<dbReference type="Proteomes" id="UP000051202">
    <property type="component" value="Unassembled WGS sequence"/>
</dbReference>
<proteinExistence type="predicted"/>